<evidence type="ECO:0000256" key="2">
    <source>
        <dbReference type="ARBA" id="ARBA00022737"/>
    </source>
</evidence>
<accession>A0ABM1MSR3</accession>
<name>A0ABM1MSR3_NICVS</name>
<evidence type="ECO:0000313" key="7">
    <source>
        <dbReference type="Proteomes" id="UP000695000"/>
    </source>
</evidence>
<dbReference type="GeneID" id="108563449"/>
<dbReference type="InterPro" id="IPR011990">
    <property type="entry name" value="TPR-like_helical_dom_sf"/>
</dbReference>
<evidence type="ECO:0000259" key="6">
    <source>
        <dbReference type="Pfam" id="PF22890"/>
    </source>
</evidence>
<dbReference type="Pfam" id="PF13181">
    <property type="entry name" value="TPR_8"/>
    <property type="match status" value="1"/>
</dbReference>
<evidence type="ECO:0000256" key="3">
    <source>
        <dbReference type="ARBA" id="ARBA00022803"/>
    </source>
</evidence>
<dbReference type="Pfam" id="PF22890">
    <property type="entry name" value="TPR_EMC2"/>
    <property type="match status" value="1"/>
</dbReference>
<keyword evidence="5" id="KW-0472">Membrane</keyword>
<evidence type="ECO:0000256" key="1">
    <source>
        <dbReference type="ARBA" id="ARBA00010361"/>
    </source>
</evidence>
<keyword evidence="3 4" id="KW-0802">TPR repeat</keyword>
<keyword evidence="7" id="KW-1185">Reference proteome</keyword>
<proteinExistence type="inferred from homology"/>
<comment type="function">
    <text evidence="5">Part of the endoplasmic reticulum membrane protein complex (EMC) that enables the energy-independent insertion into endoplasmic reticulum membranes of newly synthesized membrane proteins.</text>
</comment>
<sequence length="281" mass="32499">MEDLSWSEARDLFRTWRETNARKSNEVLYHWHLSLNINLNKLGNEKFLIVEQVCIAAFDCYQLDVANECIKLLSSEFPQSLRVKKYKAMRYEAQEDYVKALEILDSIIKADKSNSAPKKRKIAILKAQGRYVEAIRELTDYLKTFMADAEAWQELSELYIGEQDFAKAAFCVEELILHNPHNHLLHQRYADIKYTQGGFDNMELARSYYCQALKLNPTNIRALYGLYLTCTSIATSQKASAQKKKDAIKMSEWALTKLKGSYKEKGFETDLESRMSAMAIN</sequence>
<feature type="repeat" description="TPR" evidence="4">
    <location>
        <begin position="149"/>
        <end position="182"/>
    </location>
</feature>
<gene>
    <name evidence="8" type="primary">LOC108563449</name>
</gene>
<dbReference type="Gene3D" id="1.25.40.10">
    <property type="entry name" value="Tetratricopeptide repeat domain"/>
    <property type="match status" value="1"/>
</dbReference>
<dbReference type="PANTHER" id="PTHR12760">
    <property type="entry name" value="TETRATRICOPEPTIDE REPEAT PROTEIN"/>
    <property type="match status" value="1"/>
</dbReference>
<feature type="domain" description="EMC2 TPR-like" evidence="6">
    <location>
        <begin position="85"/>
        <end position="193"/>
    </location>
</feature>
<dbReference type="InterPro" id="IPR039856">
    <property type="entry name" value="EMC2-like"/>
</dbReference>
<dbReference type="Proteomes" id="UP000695000">
    <property type="component" value="Unplaced"/>
</dbReference>
<comment type="similarity">
    <text evidence="1 5">Belongs to the EMC2 family.</text>
</comment>
<dbReference type="SUPFAM" id="SSF48452">
    <property type="entry name" value="TPR-like"/>
    <property type="match status" value="1"/>
</dbReference>
<evidence type="ECO:0000256" key="4">
    <source>
        <dbReference type="PROSITE-ProRule" id="PRU00339"/>
    </source>
</evidence>
<dbReference type="InterPro" id="IPR019734">
    <property type="entry name" value="TPR_rpt"/>
</dbReference>
<comment type="subunit">
    <text evidence="5">Component of the ER membrane protein complex (EMC).</text>
</comment>
<dbReference type="RefSeq" id="XP_017777613.1">
    <property type="nucleotide sequence ID" value="XM_017922124.1"/>
</dbReference>
<keyword evidence="2" id="KW-0677">Repeat</keyword>
<keyword evidence="5" id="KW-0256">Endoplasmic reticulum</keyword>
<reference evidence="8" key="1">
    <citation type="submission" date="2025-08" db="UniProtKB">
        <authorList>
            <consortium name="RefSeq"/>
        </authorList>
    </citation>
    <scope>IDENTIFICATION</scope>
    <source>
        <tissue evidence="8">Whole Larva</tissue>
    </source>
</reference>
<evidence type="ECO:0000313" key="8">
    <source>
        <dbReference type="RefSeq" id="XP_017777613.1"/>
    </source>
</evidence>
<dbReference type="PROSITE" id="PS50005">
    <property type="entry name" value="TPR"/>
    <property type="match status" value="1"/>
</dbReference>
<organism evidence="7 8">
    <name type="scientific">Nicrophorus vespilloides</name>
    <name type="common">Boreal carrion beetle</name>
    <dbReference type="NCBI Taxonomy" id="110193"/>
    <lineage>
        <taxon>Eukaryota</taxon>
        <taxon>Metazoa</taxon>
        <taxon>Ecdysozoa</taxon>
        <taxon>Arthropoda</taxon>
        <taxon>Hexapoda</taxon>
        <taxon>Insecta</taxon>
        <taxon>Pterygota</taxon>
        <taxon>Neoptera</taxon>
        <taxon>Endopterygota</taxon>
        <taxon>Coleoptera</taxon>
        <taxon>Polyphaga</taxon>
        <taxon>Staphyliniformia</taxon>
        <taxon>Silphidae</taxon>
        <taxon>Nicrophorinae</taxon>
        <taxon>Nicrophorus</taxon>
    </lineage>
</organism>
<dbReference type="InterPro" id="IPR055217">
    <property type="entry name" value="TPR_EMC2"/>
</dbReference>
<evidence type="ECO:0000256" key="5">
    <source>
        <dbReference type="RuleBase" id="RU367091"/>
    </source>
</evidence>
<comment type="subcellular location">
    <subcellularLocation>
        <location evidence="5">Endoplasmic reticulum membrane</location>
        <topology evidence="5">Peripheral membrane protein</topology>
        <orientation evidence="5">Cytoplasmic side</orientation>
    </subcellularLocation>
</comment>
<protein>
    <recommendedName>
        <fullName evidence="5">ER membrane protein complex subunit 2</fullName>
    </recommendedName>
</protein>